<evidence type="ECO:0000256" key="2">
    <source>
        <dbReference type="SAM" id="SignalP"/>
    </source>
</evidence>
<dbReference type="SUPFAM" id="SSF53850">
    <property type="entry name" value="Periplasmic binding protein-like II"/>
    <property type="match status" value="1"/>
</dbReference>
<name>A0A6S7CBW6_9BURK</name>
<dbReference type="Gene3D" id="3.40.190.150">
    <property type="entry name" value="Bordetella uptake gene, domain 1"/>
    <property type="match status" value="1"/>
</dbReference>
<protein>
    <submittedName>
        <fullName evidence="3">Uncharacterized protein</fullName>
    </submittedName>
</protein>
<evidence type="ECO:0000313" key="4">
    <source>
        <dbReference type="Proteomes" id="UP000494117"/>
    </source>
</evidence>
<sequence length="326" mass="33614">MGDDMKISKMAGALALVAAMTGGGAQAAAYPDRPIRLVVPFGAGGITDIVARQVGKGMGDALGQSIVIENRPGAGGVIAAQVAATAPADGYTIFMGTVGTQVVNPLIYNKLSYDADKFAPVGMVSGSPYLLAIRSGVPAKTFGEFVAYAKANPAKLNFGSAGNASSPHLGLELLKLTAGVDIVHVPFKSGSEAVNAAIGEQVDVVMDASPVIMPHAASGKLRPLAVAADKRLPSAPDVPSSSEVGDAALQISSWNAFFAPAGTPPEVLEKLNAALQKTLASPELKDRLASQGTQLYTGKPDEYQRFIAGEKAKWTEIVKRANIKMD</sequence>
<gene>
    <name evidence="3" type="ORF">LMG26858_01196</name>
</gene>
<organism evidence="3 4">
    <name type="scientific">Achromobacter anxifer</name>
    <dbReference type="NCBI Taxonomy" id="1287737"/>
    <lineage>
        <taxon>Bacteria</taxon>
        <taxon>Pseudomonadati</taxon>
        <taxon>Pseudomonadota</taxon>
        <taxon>Betaproteobacteria</taxon>
        <taxon>Burkholderiales</taxon>
        <taxon>Alcaligenaceae</taxon>
        <taxon>Achromobacter</taxon>
    </lineage>
</organism>
<dbReference type="CDD" id="cd07012">
    <property type="entry name" value="PBP2_Bug_TTT"/>
    <property type="match status" value="1"/>
</dbReference>
<keyword evidence="2" id="KW-0732">Signal</keyword>
<feature type="signal peptide" evidence="2">
    <location>
        <begin position="1"/>
        <end position="27"/>
    </location>
</feature>
<dbReference type="AlphaFoldDB" id="A0A6S7CBW6"/>
<dbReference type="PIRSF" id="PIRSF017082">
    <property type="entry name" value="YflP"/>
    <property type="match status" value="1"/>
</dbReference>
<keyword evidence="4" id="KW-1185">Reference proteome</keyword>
<reference evidence="3 4" key="1">
    <citation type="submission" date="2020-04" db="EMBL/GenBank/DDBJ databases">
        <authorList>
            <person name="De Canck E."/>
        </authorList>
    </citation>
    <scope>NUCLEOTIDE SEQUENCE [LARGE SCALE GENOMIC DNA]</scope>
    <source>
        <strain evidence="3 4">LMG 26858</strain>
    </source>
</reference>
<dbReference type="Proteomes" id="UP000494117">
    <property type="component" value="Unassembled WGS sequence"/>
</dbReference>
<accession>A0A6S7CBW6</accession>
<evidence type="ECO:0000256" key="1">
    <source>
        <dbReference type="ARBA" id="ARBA00006987"/>
    </source>
</evidence>
<evidence type="ECO:0000313" key="3">
    <source>
        <dbReference type="EMBL" id="CAB3840927.1"/>
    </source>
</evidence>
<dbReference type="Pfam" id="PF03401">
    <property type="entry name" value="TctC"/>
    <property type="match status" value="1"/>
</dbReference>
<dbReference type="PANTHER" id="PTHR42928">
    <property type="entry name" value="TRICARBOXYLATE-BINDING PROTEIN"/>
    <property type="match status" value="1"/>
</dbReference>
<dbReference type="InterPro" id="IPR005064">
    <property type="entry name" value="BUG"/>
</dbReference>
<dbReference type="EMBL" id="CADILG010000005">
    <property type="protein sequence ID" value="CAB3840927.1"/>
    <property type="molecule type" value="Genomic_DNA"/>
</dbReference>
<feature type="chain" id="PRO_5028881997" evidence="2">
    <location>
        <begin position="28"/>
        <end position="326"/>
    </location>
</feature>
<dbReference type="PANTHER" id="PTHR42928:SF5">
    <property type="entry name" value="BLR1237 PROTEIN"/>
    <property type="match status" value="1"/>
</dbReference>
<comment type="similarity">
    <text evidence="1">Belongs to the UPF0065 (bug) family.</text>
</comment>
<proteinExistence type="inferred from homology"/>
<dbReference type="InterPro" id="IPR042100">
    <property type="entry name" value="Bug_dom1"/>
</dbReference>
<dbReference type="Gene3D" id="3.40.190.10">
    <property type="entry name" value="Periplasmic binding protein-like II"/>
    <property type="match status" value="1"/>
</dbReference>